<evidence type="ECO:0000313" key="3">
    <source>
        <dbReference type="EMBL" id="MFC1399882.1"/>
    </source>
</evidence>
<dbReference type="Gene3D" id="2.40.10.10">
    <property type="entry name" value="Trypsin-like serine proteases"/>
    <property type="match status" value="2"/>
</dbReference>
<evidence type="ECO:0000256" key="2">
    <source>
        <dbReference type="SAM" id="SignalP"/>
    </source>
</evidence>
<protein>
    <submittedName>
        <fullName evidence="3">Serine protease</fullName>
        <ecNumber evidence="3">3.4.21.-</ecNumber>
    </submittedName>
</protein>
<evidence type="ECO:0000256" key="1">
    <source>
        <dbReference type="ARBA" id="ARBA00022729"/>
    </source>
</evidence>
<dbReference type="PANTHER" id="PTHR15462">
    <property type="entry name" value="SERINE PROTEASE"/>
    <property type="match status" value="1"/>
</dbReference>
<sequence length="276" mass="27498">MTHRFPALAPLLGVLAAAIAATTLAAPAPAAASALPASARPASARPASLLPASVAFAGVPRVGALFNSAGGTLGGHYCTASVVDSPGHDLLVTAAHCAVAPGTGKARNGMVFVPGYHDGIQPYGQWSVSRVTTDVRWSRQGDPDYDVAFLTTRPGAGAGGRRVQDAVGSEAVGFGTPRTAGAVAVGYPRRTQRPVYCGNGLRARSATQLEFDCPGLPGGTSGSPLLTGVGPTGAGRGTVVGVIGGYQAGGLTDDISYSPYFGAAIAAVYRAAVLQG</sequence>
<accession>A0ABV6UEJ8</accession>
<comment type="caution">
    <text evidence="3">The sequence shown here is derived from an EMBL/GenBank/DDBJ whole genome shotgun (WGS) entry which is preliminary data.</text>
</comment>
<dbReference type="RefSeq" id="WP_051724925.1">
    <property type="nucleotide sequence ID" value="NZ_JBHEZZ010000001.1"/>
</dbReference>
<dbReference type="PROSITE" id="PS00134">
    <property type="entry name" value="TRYPSIN_HIS"/>
    <property type="match status" value="1"/>
</dbReference>
<dbReference type="GO" id="GO:0006508">
    <property type="term" value="P:proteolysis"/>
    <property type="evidence" value="ECO:0007669"/>
    <property type="project" value="UniProtKB-KW"/>
</dbReference>
<dbReference type="GO" id="GO:0008233">
    <property type="term" value="F:peptidase activity"/>
    <property type="evidence" value="ECO:0007669"/>
    <property type="project" value="UniProtKB-KW"/>
</dbReference>
<dbReference type="InterPro" id="IPR009003">
    <property type="entry name" value="Peptidase_S1_PA"/>
</dbReference>
<feature type="chain" id="PRO_5047145186" evidence="2">
    <location>
        <begin position="26"/>
        <end position="276"/>
    </location>
</feature>
<gene>
    <name evidence="3" type="ORF">ACEZDJ_01075</name>
</gene>
<dbReference type="Proteomes" id="UP001592528">
    <property type="component" value="Unassembled WGS sequence"/>
</dbReference>
<organism evidence="3 4">
    <name type="scientific">Streptacidiphilus cavernicola</name>
    <dbReference type="NCBI Taxonomy" id="3342716"/>
    <lineage>
        <taxon>Bacteria</taxon>
        <taxon>Bacillati</taxon>
        <taxon>Actinomycetota</taxon>
        <taxon>Actinomycetes</taxon>
        <taxon>Kitasatosporales</taxon>
        <taxon>Streptomycetaceae</taxon>
        <taxon>Streptacidiphilus</taxon>
    </lineage>
</organism>
<dbReference type="EMBL" id="JBHEZZ010000001">
    <property type="protein sequence ID" value="MFC1399882.1"/>
    <property type="molecule type" value="Genomic_DNA"/>
</dbReference>
<feature type="signal peptide" evidence="2">
    <location>
        <begin position="1"/>
        <end position="25"/>
    </location>
</feature>
<keyword evidence="1 2" id="KW-0732">Signal</keyword>
<dbReference type="SUPFAM" id="SSF50494">
    <property type="entry name" value="Trypsin-like serine proteases"/>
    <property type="match status" value="1"/>
</dbReference>
<keyword evidence="3" id="KW-0378">Hydrolase</keyword>
<dbReference type="InterPro" id="IPR043504">
    <property type="entry name" value="Peptidase_S1_PA_chymotrypsin"/>
</dbReference>
<keyword evidence="3" id="KW-0645">Protease</keyword>
<evidence type="ECO:0000313" key="4">
    <source>
        <dbReference type="Proteomes" id="UP001592528"/>
    </source>
</evidence>
<dbReference type="EC" id="3.4.21.-" evidence="3"/>
<dbReference type="InterPro" id="IPR050966">
    <property type="entry name" value="Glutamyl_endopeptidase"/>
</dbReference>
<reference evidence="3 4" key="1">
    <citation type="submission" date="2024-09" db="EMBL/GenBank/DDBJ databases">
        <authorList>
            <person name="Lee S.D."/>
        </authorList>
    </citation>
    <scope>NUCLEOTIDE SEQUENCE [LARGE SCALE GENOMIC DNA]</scope>
    <source>
        <strain evidence="3 4">N1-5</strain>
    </source>
</reference>
<keyword evidence="4" id="KW-1185">Reference proteome</keyword>
<proteinExistence type="predicted"/>
<dbReference type="InterPro" id="IPR018114">
    <property type="entry name" value="TRYPSIN_HIS"/>
</dbReference>
<name>A0ABV6UEJ8_9ACTN</name>